<accession>G7DYY8</accession>
<name>G7DYY8_MIXOS</name>
<dbReference type="Pfam" id="PF00270">
    <property type="entry name" value="DEAD"/>
    <property type="match status" value="1"/>
</dbReference>
<dbReference type="PROSITE" id="PS00039">
    <property type="entry name" value="DEAD_ATP_HELICASE"/>
    <property type="match status" value="1"/>
</dbReference>
<dbReference type="EMBL" id="BABT02000063">
    <property type="protein sequence ID" value="GAA95798.1"/>
    <property type="molecule type" value="Genomic_DNA"/>
</dbReference>
<dbReference type="Pfam" id="PF00271">
    <property type="entry name" value="Helicase_C"/>
    <property type="match status" value="1"/>
</dbReference>
<dbReference type="GO" id="GO:0003723">
    <property type="term" value="F:RNA binding"/>
    <property type="evidence" value="ECO:0007669"/>
    <property type="project" value="UniProtKB-UniRule"/>
</dbReference>
<dbReference type="Pfam" id="PF13959">
    <property type="entry name" value="CTE_SPB4"/>
    <property type="match status" value="1"/>
</dbReference>
<dbReference type="CDD" id="cd18787">
    <property type="entry name" value="SF2_C_DEAD"/>
    <property type="match status" value="1"/>
</dbReference>
<dbReference type="GO" id="GO:0005730">
    <property type="term" value="C:nucleolus"/>
    <property type="evidence" value="ECO:0007669"/>
    <property type="project" value="UniProtKB-SubCell"/>
</dbReference>
<dbReference type="PROSITE" id="PS51192">
    <property type="entry name" value="HELICASE_ATP_BIND_1"/>
    <property type="match status" value="1"/>
</dbReference>
<dbReference type="InterPro" id="IPR011545">
    <property type="entry name" value="DEAD/DEAH_box_helicase_dom"/>
</dbReference>
<evidence type="ECO:0000256" key="11">
    <source>
        <dbReference type="SAM" id="MobiDB-lite"/>
    </source>
</evidence>
<comment type="similarity">
    <text evidence="9">Belongs to the DEAD box helicase family.</text>
</comment>
<sequence>MSASAGSWETLKPALSPWLRDAVGALGFEQMMPVQASVIPLFMQHKDVVVEAVTGSGKTLAFAIPLLEEMMQHQAMLKPGQIGGLIISPTRELAVQIHQTIDNLVKTQPSTSSAVIPSPLLLIGGIKTLQEDLSDFRSLKPSILIGTPGRLEEFLLGSSSIQSIKGKPARKSFVPIVSLRNLEMLVLDEADRLLDLGFEAVLTRLLANMPKQRRTGLFSATMTDALAALVRVGLRNPVKIVVKVEANSTRGSQQVRMPASLENTYCIMKPSQKLCQLVRRLARADVEPGQKTIVYFATCACVDYFYKILREQVELQELAIYSLHGKQTAARRSATFAAFVDLDESRAGVLLCTDVAARGLDLPQLDQVIQFDAPQDPKVYSHRCGRAARAGRQGIACIFLTTGREEEYIDFLRVRKMPMLNSTYLAGPDSDIDSDQAADVFNESVRALVRKDRALHEQAVRAYVSFVRAYSKHEASFIFKLSEIDLPGLAMSYGLLRLPKMPELKGCELASWHPIELDWDHYAYADREREQRRLEELKSESNRRQPLRAASGRVDKKQQHEPWSKKLAKKARQLPKPAQGGHDEQVQLGVTRAELVATKSPGADSKPAIKRKTDAPSSDSASDDSEGSGDEPKRRLLAKRKAKKSKKPARACFNDLE</sequence>
<dbReference type="GO" id="GO:0006364">
    <property type="term" value="P:rRNA processing"/>
    <property type="evidence" value="ECO:0007669"/>
    <property type="project" value="UniProtKB-KW"/>
</dbReference>
<evidence type="ECO:0000259" key="13">
    <source>
        <dbReference type="PROSITE" id="PS51194"/>
    </source>
</evidence>
<evidence type="ECO:0000313" key="14">
    <source>
        <dbReference type="EMBL" id="GAA95798.1"/>
    </source>
</evidence>
<evidence type="ECO:0000256" key="4">
    <source>
        <dbReference type="ARBA" id="ARBA00022741"/>
    </source>
</evidence>
<dbReference type="OrthoDB" id="7396459at2759"/>
<dbReference type="STRING" id="764103.G7DYY8"/>
<proteinExistence type="inferred from homology"/>
<evidence type="ECO:0000256" key="7">
    <source>
        <dbReference type="ARBA" id="ARBA00022840"/>
    </source>
</evidence>
<evidence type="ECO:0000256" key="2">
    <source>
        <dbReference type="ARBA" id="ARBA00022517"/>
    </source>
</evidence>
<feature type="domain" description="Helicase C-terminal" evidence="13">
    <location>
        <begin position="273"/>
        <end position="436"/>
    </location>
</feature>
<dbReference type="HOGENOM" id="CLU_003041_26_4_1"/>
<dbReference type="InterPro" id="IPR027417">
    <property type="entry name" value="P-loop_NTPase"/>
</dbReference>
<dbReference type="PROSITE" id="PS51194">
    <property type="entry name" value="HELICASE_CTER"/>
    <property type="match status" value="1"/>
</dbReference>
<evidence type="ECO:0000259" key="12">
    <source>
        <dbReference type="PROSITE" id="PS51192"/>
    </source>
</evidence>
<dbReference type="InterPro" id="IPR000629">
    <property type="entry name" value="RNA-helicase_DEAD-box_CS"/>
</dbReference>
<dbReference type="InterPro" id="IPR025313">
    <property type="entry name" value="SPB4-like_CTE"/>
</dbReference>
<dbReference type="RefSeq" id="XP_014567242.1">
    <property type="nucleotide sequence ID" value="XM_014711756.1"/>
</dbReference>
<comment type="subcellular location">
    <subcellularLocation>
        <location evidence="1">Nucleus</location>
        <location evidence="1">Nucleolus</location>
    </subcellularLocation>
</comment>
<dbReference type="InterPro" id="IPR001650">
    <property type="entry name" value="Helicase_C-like"/>
</dbReference>
<dbReference type="SMART" id="SM00490">
    <property type="entry name" value="HELICc"/>
    <property type="match status" value="1"/>
</dbReference>
<reference evidence="14 15" key="2">
    <citation type="journal article" date="2012" name="Open Biol.">
        <title>Characteristics of nucleosomes and linker DNA regions on the genome of the basidiomycete Mixia osmundae revealed by mono- and dinucleosome mapping.</title>
        <authorList>
            <person name="Nishida H."/>
            <person name="Kondo S."/>
            <person name="Matsumoto T."/>
            <person name="Suzuki Y."/>
            <person name="Yoshikawa H."/>
            <person name="Taylor T.D."/>
            <person name="Sugiyama J."/>
        </authorList>
    </citation>
    <scope>NUCLEOTIDE SEQUENCE [LARGE SCALE GENOMIC DNA]</scope>
    <source>
        <strain evidence="15">CBS 9802 / IAM 14324 / JCM 22182 / KY 12970</strain>
    </source>
</reference>
<dbReference type="SMART" id="SM01178">
    <property type="entry name" value="DUF4217"/>
    <property type="match status" value="1"/>
</dbReference>
<evidence type="ECO:0000313" key="15">
    <source>
        <dbReference type="Proteomes" id="UP000009131"/>
    </source>
</evidence>
<dbReference type="GO" id="GO:0016887">
    <property type="term" value="F:ATP hydrolysis activity"/>
    <property type="evidence" value="ECO:0007669"/>
    <property type="project" value="RHEA"/>
</dbReference>
<keyword evidence="7 9" id="KW-0067">ATP-binding</keyword>
<dbReference type="CDD" id="cd17960">
    <property type="entry name" value="DEADc_DDX55"/>
    <property type="match status" value="1"/>
</dbReference>
<dbReference type="Proteomes" id="UP000009131">
    <property type="component" value="Unassembled WGS sequence"/>
</dbReference>
<dbReference type="InParanoid" id="G7DYY8"/>
<dbReference type="FunCoup" id="G7DYY8">
    <property type="interactions" value="829"/>
</dbReference>
<feature type="domain" description="Helicase ATP-binding" evidence="12">
    <location>
        <begin position="39"/>
        <end position="240"/>
    </location>
</feature>
<evidence type="ECO:0000256" key="9">
    <source>
        <dbReference type="RuleBase" id="RU000492"/>
    </source>
</evidence>
<feature type="compositionally biased region" description="Basic residues" evidence="11">
    <location>
        <begin position="635"/>
        <end position="649"/>
    </location>
</feature>
<organism evidence="14 15">
    <name type="scientific">Mixia osmundae (strain CBS 9802 / IAM 14324 / JCM 22182 / KY 12970)</name>
    <dbReference type="NCBI Taxonomy" id="764103"/>
    <lineage>
        <taxon>Eukaryota</taxon>
        <taxon>Fungi</taxon>
        <taxon>Dikarya</taxon>
        <taxon>Basidiomycota</taxon>
        <taxon>Pucciniomycotina</taxon>
        <taxon>Mixiomycetes</taxon>
        <taxon>Mixiales</taxon>
        <taxon>Mixiaceae</taxon>
        <taxon>Mixia</taxon>
    </lineage>
</organism>
<dbReference type="OMA" id="AYKEHEC"/>
<dbReference type="SUPFAM" id="SSF52540">
    <property type="entry name" value="P-loop containing nucleoside triphosphate hydrolases"/>
    <property type="match status" value="1"/>
</dbReference>
<keyword evidence="4 9" id="KW-0547">Nucleotide-binding</keyword>
<protein>
    <recommendedName>
        <fullName evidence="10">ATP-dependent RNA helicase</fullName>
        <ecNumber evidence="10">3.6.4.13</ecNumber>
    </recommendedName>
</protein>
<evidence type="ECO:0000256" key="8">
    <source>
        <dbReference type="ARBA" id="ARBA00022884"/>
    </source>
</evidence>
<comment type="catalytic activity">
    <reaction evidence="10">
        <text>ATP + H2O = ADP + phosphate + H(+)</text>
        <dbReference type="Rhea" id="RHEA:13065"/>
        <dbReference type="ChEBI" id="CHEBI:15377"/>
        <dbReference type="ChEBI" id="CHEBI:15378"/>
        <dbReference type="ChEBI" id="CHEBI:30616"/>
        <dbReference type="ChEBI" id="CHEBI:43474"/>
        <dbReference type="ChEBI" id="CHEBI:456216"/>
        <dbReference type="EC" id="3.6.4.13"/>
    </reaction>
</comment>
<evidence type="ECO:0000256" key="6">
    <source>
        <dbReference type="ARBA" id="ARBA00022806"/>
    </source>
</evidence>
<gene>
    <name evidence="14" type="primary">Mo02455</name>
    <name evidence="14" type="ORF">E5Q_02455</name>
</gene>
<keyword evidence="8 10" id="KW-0694">RNA-binding</keyword>
<keyword evidence="15" id="KW-1185">Reference proteome</keyword>
<evidence type="ECO:0000256" key="3">
    <source>
        <dbReference type="ARBA" id="ARBA00022552"/>
    </source>
</evidence>
<comment type="domain">
    <text evidence="10">The Q motif is unique to and characteristic of the DEAD box family of RNA helicases and controls ATP binding and hydrolysis.</text>
</comment>
<keyword evidence="5 9" id="KW-0378">Hydrolase</keyword>
<dbReference type="PANTHER" id="PTHR24031">
    <property type="entry name" value="RNA HELICASE"/>
    <property type="match status" value="1"/>
</dbReference>
<evidence type="ECO:0000256" key="5">
    <source>
        <dbReference type="ARBA" id="ARBA00022801"/>
    </source>
</evidence>
<dbReference type="EC" id="3.6.4.13" evidence="10"/>
<keyword evidence="3" id="KW-0698">rRNA processing</keyword>
<dbReference type="eggNOG" id="KOG0345">
    <property type="taxonomic scope" value="Eukaryota"/>
</dbReference>
<dbReference type="InterPro" id="IPR014001">
    <property type="entry name" value="Helicase_ATP-bd"/>
</dbReference>
<dbReference type="GO" id="GO:0005524">
    <property type="term" value="F:ATP binding"/>
    <property type="evidence" value="ECO:0007669"/>
    <property type="project" value="UniProtKB-UniRule"/>
</dbReference>
<dbReference type="GO" id="GO:0003724">
    <property type="term" value="F:RNA helicase activity"/>
    <property type="evidence" value="ECO:0007669"/>
    <property type="project" value="UniProtKB-EC"/>
</dbReference>
<keyword evidence="6 9" id="KW-0347">Helicase</keyword>
<evidence type="ECO:0000256" key="1">
    <source>
        <dbReference type="ARBA" id="ARBA00004604"/>
    </source>
</evidence>
<feature type="compositionally biased region" description="Basic and acidic residues" evidence="11">
    <location>
        <begin position="553"/>
        <end position="564"/>
    </location>
</feature>
<reference evidence="14 15" key="1">
    <citation type="journal article" date="2011" name="J. Gen. Appl. Microbiol.">
        <title>Draft genome sequencing of the enigmatic basidiomycete Mixia osmundae.</title>
        <authorList>
            <person name="Nishida H."/>
            <person name="Nagatsuka Y."/>
            <person name="Sugiyama J."/>
        </authorList>
    </citation>
    <scope>NUCLEOTIDE SEQUENCE [LARGE SCALE GENOMIC DNA]</scope>
    <source>
        <strain evidence="15">CBS 9802 / IAM 14324 / JCM 22182 / KY 12970</strain>
    </source>
</reference>
<keyword evidence="2" id="KW-0690">Ribosome biogenesis</keyword>
<comment type="function">
    <text evidence="10">RNA helicase.</text>
</comment>
<feature type="region of interest" description="Disordered" evidence="11">
    <location>
        <begin position="535"/>
        <end position="657"/>
    </location>
</feature>
<dbReference type="Gene3D" id="3.40.50.300">
    <property type="entry name" value="P-loop containing nucleotide triphosphate hydrolases"/>
    <property type="match status" value="2"/>
</dbReference>
<comment type="caution">
    <text evidence="14">The sequence shown here is derived from an EMBL/GenBank/DDBJ whole genome shotgun (WGS) entry which is preliminary data.</text>
</comment>
<dbReference type="AlphaFoldDB" id="G7DYY8"/>
<dbReference type="SMART" id="SM00487">
    <property type="entry name" value="DEXDc"/>
    <property type="match status" value="1"/>
</dbReference>
<evidence type="ECO:0000256" key="10">
    <source>
        <dbReference type="RuleBase" id="RU365068"/>
    </source>
</evidence>